<dbReference type="Proteomes" id="UP000663865">
    <property type="component" value="Unassembled WGS sequence"/>
</dbReference>
<dbReference type="PROSITE" id="PS50026">
    <property type="entry name" value="EGF_3"/>
    <property type="match status" value="2"/>
</dbReference>
<evidence type="ECO:0000256" key="2">
    <source>
        <dbReference type="ARBA" id="ARBA00022729"/>
    </source>
</evidence>
<feature type="disulfide bond" evidence="6">
    <location>
        <begin position="52"/>
        <end position="61"/>
    </location>
</feature>
<evidence type="ECO:0000313" key="11">
    <source>
        <dbReference type="Proteomes" id="UP000663865"/>
    </source>
</evidence>
<keyword evidence="4 6" id="KW-1015">Disulfide bond</keyword>
<dbReference type="EMBL" id="CAJNYV010003303">
    <property type="protein sequence ID" value="CAF3557238.1"/>
    <property type="molecule type" value="Genomic_DNA"/>
</dbReference>
<comment type="caution">
    <text evidence="10">The sequence shown here is derived from an EMBL/GenBank/DDBJ whole genome shotgun (WGS) entry which is preliminary data.</text>
</comment>
<evidence type="ECO:0000259" key="9">
    <source>
        <dbReference type="PROSITE" id="PS50026"/>
    </source>
</evidence>
<sequence>MNVTYFRWLLIVVTKMMYFVDANWITGNLCWSMPCMNGGSCFGSAYTYLCVCPMNYSGALCEKRLGICQESPCGNRGLCVETGLTSFECRCYFDYVGPLCEEHVPKDDPSVWSSLIPVHTRVLFDILQEAYRLKNSGKSTGTPVSDRFNATNLSKTSSTPLLDTTLPTSLKLNVVTEPGATTEQENVIRAEDIQLEKIFPEISTVSPTKMYKQDTTEITSQTFQTTEANTYNNETNMTSKTQMFTTESIKTTLSPLMTVDDMLTVSLEHNQTNPFNITERQQFINTTEKNNKMITSMTLPGSTYNSDNNITTPFTHEIIRNSTEQINNSTDSNNLIMNTTSQTMNYTSYETSNYSSIQNYSSQFNSSEQTSFPTKTTTMQSLITDKLIDMLNNSQYERDQFLYQLCQQLLSHILPDASSLSSPKAVEAALTSASNSSSGNYPVNELLSWIKEQINSSSSSITTTTTITKTTTPATTTTTTKPTTTIPTTTTTMTTKSTTTTPATTTTMTTTKPTTTSPTSTTPRLSLVIREKSLSTMSLERLDMDEVLHPVNNNDDGER</sequence>
<evidence type="ECO:0000313" key="10">
    <source>
        <dbReference type="EMBL" id="CAF3557238.1"/>
    </source>
</evidence>
<proteinExistence type="predicted"/>
<keyword evidence="5" id="KW-0325">Glycoprotein</keyword>
<organism evidence="10 11">
    <name type="scientific">Rotaria socialis</name>
    <dbReference type="NCBI Taxonomy" id="392032"/>
    <lineage>
        <taxon>Eukaryota</taxon>
        <taxon>Metazoa</taxon>
        <taxon>Spiralia</taxon>
        <taxon>Gnathifera</taxon>
        <taxon>Rotifera</taxon>
        <taxon>Eurotatoria</taxon>
        <taxon>Bdelloidea</taxon>
        <taxon>Philodinida</taxon>
        <taxon>Philodinidae</taxon>
        <taxon>Rotaria</taxon>
    </lineage>
</organism>
<dbReference type="PANTHER" id="PTHR24044:SF417">
    <property type="entry name" value="WEARY, ISOFORM B"/>
    <property type="match status" value="1"/>
</dbReference>
<accession>A0A818KBF3</accession>
<reference evidence="10" key="1">
    <citation type="submission" date="2021-02" db="EMBL/GenBank/DDBJ databases">
        <authorList>
            <person name="Nowell W R."/>
        </authorList>
    </citation>
    <scope>NUCLEOTIDE SEQUENCE</scope>
</reference>
<keyword evidence="3" id="KW-0677">Repeat</keyword>
<dbReference type="InterPro" id="IPR050906">
    <property type="entry name" value="Notch_signaling"/>
</dbReference>
<comment type="caution">
    <text evidence="6">Lacks conserved residue(s) required for the propagation of feature annotation.</text>
</comment>
<evidence type="ECO:0000256" key="6">
    <source>
        <dbReference type="PROSITE-ProRule" id="PRU00076"/>
    </source>
</evidence>
<evidence type="ECO:0000256" key="3">
    <source>
        <dbReference type="ARBA" id="ARBA00022737"/>
    </source>
</evidence>
<dbReference type="PROSITE" id="PS00022">
    <property type="entry name" value="EGF_1"/>
    <property type="match status" value="2"/>
</dbReference>
<dbReference type="InterPro" id="IPR000742">
    <property type="entry name" value="EGF"/>
</dbReference>
<evidence type="ECO:0000256" key="1">
    <source>
        <dbReference type="ARBA" id="ARBA00022536"/>
    </source>
</evidence>
<feature type="signal peptide" evidence="8">
    <location>
        <begin position="1"/>
        <end position="22"/>
    </location>
</feature>
<name>A0A818KBF3_9BILA</name>
<keyword evidence="1 6" id="KW-0245">EGF-like domain</keyword>
<dbReference type="AlphaFoldDB" id="A0A818KBF3"/>
<evidence type="ECO:0000256" key="7">
    <source>
        <dbReference type="SAM" id="MobiDB-lite"/>
    </source>
</evidence>
<evidence type="ECO:0000256" key="4">
    <source>
        <dbReference type="ARBA" id="ARBA00023157"/>
    </source>
</evidence>
<dbReference type="Gene3D" id="2.10.25.10">
    <property type="entry name" value="Laminin"/>
    <property type="match status" value="2"/>
</dbReference>
<dbReference type="GO" id="GO:0005112">
    <property type="term" value="F:Notch binding"/>
    <property type="evidence" value="ECO:0007669"/>
    <property type="project" value="TreeGrafter"/>
</dbReference>
<dbReference type="SUPFAM" id="SSF57196">
    <property type="entry name" value="EGF/Laminin"/>
    <property type="match status" value="2"/>
</dbReference>
<feature type="domain" description="EGF-like" evidence="9">
    <location>
        <begin position="26"/>
        <end position="62"/>
    </location>
</feature>
<keyword evidence="2 8" id="KW-0732">Signal</keyword>
<feature type="chain" id="PRO_5032656924" description="EGF-like domain-containing protein" evidence="8">
    <location>
        <begin position="23"/>
        <end position="559"/>
    </location>
</feature>
<feature type="disulfide bond" evidence="6">
    <location>
        <begin position="91"/>
        <end position="100"/>
    </location>
</feature>
<feature type="region of interest" description="Disordered" evidence="7">
    <location>
        <begin position="472"/>
        <end position="522"/>
    </location>
</feature>
<dbReference type="Pfam" id="PF00008">
    <property type="entry name" value="EGF"/>
    <property type="match status" value="1"/>
</dbReference>
<dbReference type="FunFam" id="2.10.25.10:FF:000012">
    <property type="entry name" value="Delta-like protein"/>
    <property type="match status" value="1"/>
</dbReference>
<dbReference type="CDD" id="cd00054">
    <property type="entry name" value="EGF_CA"/>
    <property type="match status" value="1"/>
</dbReference>
<protein>
    <recommendedName>
        <fullName evidence="9">EGF-like domain-containing protein</fullName>
    </recommendedName>
</protein>
<feature type="domain" description="EGF-like" evidence="9">
    <location>
        <begin position="64"/>
        <end position="101"/>
    </location>
</feature>
<gene>
    <name evidence="10" type="ORF">KIK155_LOCUS18750</name>
</gene>
<dbReference type="PANTHER" id="PTHR24044">
    <property type="entry name" value="NOTCH LIGAND FAMILY MEMBER"/>
    <property type="match status" value="1"/>
</dbReference>
<dbReference type="SMART" id="SM00181">
    <property type="entry name" value="EGF"/>
    <property type="match status" value="2"/>
</dbReference>
<evidence type="ECO:0000256" key="8">
    <source>
        <dbReference type="SAM" id="SignalP"/>
    </source>
</evidence>
<evidence type="ECO:0000256" key="5">
    <source>
        <dbReference type="ARBA" id="ARBA00023180"/>
    </source>
</evidence>